<feature type="domain" description="Pyrroloquinoline quinone-dependent pyranose dehydrogenase beta-propeller" evidence="2">
    <location>
        <begin position="311"/>
        <end position="424"/>
    </location>
</feature>
<dbReference type="Proteomes" id="UP000501802">
    <property type="component" value="Chromosome"/>
</dbReference>
<dbReference type="AlphaFoldDB" id="A0A6G9APZ1"/>
<dbReference type="PANTHER" id="PTHR19328:SF53">
    <property type="entry name" value="MEMBRANE PROTEIN"/>
    <property type="match status" value="1"/>
</dbReference>
<evidence type="ECO:0000313" key="4">
    <source>
        <dbReference type="Proteomes" id="UP000501802"/>
    </source>
</evidence>
<evidence type="ECO:0000259" key="2">
    <source>
        <dbReference type="Pfam" id="PF22807"/>
    </source>
</evidence>
<dbReference type="InterPro" id="IPR054539">
    <property type="entry name" value="Beta-prop_PDH"/>
</dbReference>
<dbReference type="PANTHER" id="PTHR19328">
    <property type="entry name" value="HEDGEHOG-INTERACTING PROTEIN"/>
    <property type="match status" value="1"/>
</dbReference>
<proteinExistence type="predicted"/>
<sequence length="441" mass="48194">MNNLFFTVACLLTALAAHGSTGAAPTDAPPSRSTRSSSKAIVASDLKLPVGFSATIMAEGLGSTRHLVITKTGTIYVKLSKLKDGKGIYRLRDTDKDGVIDEQVGFGDYPGTGIYLKNGYLYTSSNTSIFRYKLNDKDEVINPDQPEKLVSGLMAHTRDLSKSIVVDNQDNVYVNVASDNDACRDAGTGKGLMPCPLLDSAAAIWQFKASRTNQTYADGVRYATGLKNVVGLDWNQKTNSLFVMQHGRGQFHDFYPQYYTPKQSAELPAETMYEVHRGDDAGWPYIYYDHIQKKKILAPEYGGDGKKTGGEKTINPLMAFPAHLGPNGLLFYTGTAFPEKYRNGAFIAFHAQSAELHKGYMVAFVPFRNGKPSGNWEIFADNFAGTDLVKPTGPVQHRPCGLAQSADGSLYVTDDLNGTLFRIAYKGDANSAKKPSSRTRE</sequence>
<name>A0A6G9APZ1_9BACT</name>
<dbReference type="KEGG" id="spib:G8759_18185"/>
<feature type="domain" description="Pyrroloquinoline quinone-dependent pyranose dehydrogenase beta-propeller" evidence="2">
    <location>
        <begin position="48"/>
        <end position="253"/>
    </location>
</feature>
<dbReference type="InterPro" id="IPR011041">
    <property type="entry name" value="Quinoprot_gluc/sorb_DH_b-prop"/>
</dbReference>
<dbReference type="EMBL" id="CP050063">
    <property type="protein sequence ID" value="QIP14409.1"/>
    <property type="molecule type" value="Genomic_DNA"/>
</dbReference>
<evidence type="ECO:0000256" key="1">
    <source>
        <dbReference type="SAM" id="SignalP"/>
    </source>
</evidence>
<organism evidence="3 4">
    <name type="scientific">Spirosoma aureum</name>
    <dbReference type="NCBI Taxonomy" id="2692134"/>
    <lineage>
        <taxon>Bacteria</taxon>
        <taxon>Pseudomonadati</taxon>
        <taxon>Bacteroidota</taxon>
        <taxon>Cytophagia</taxon>
        <taxon>Cytophagales</taxon>
        <taxon>Cytophagaceae</taxon>
        <taxon>Spirosoma</taxon>
    </lineage>
</organism>
<keyword evidence="1" id="KW-0732">Signal</keyword>
<accession>A0A6G9APZ1</accession>
<keyword evidence="4" id="KW-1185">Reference proteome</keyword>
<protein>
    <submittedName>
        <fullName evidence="3">Sorbosone dehydrogenase</fullName>
    </submittedName>
</protein>
<feature type="chain" id="PRO_5026158010" evidence="1">
    <location>
        <begin position="24"/>
        <end position="441"/>
    </location>
</feature>
<dbReference type="Pfam" id="PF22807">
    <property type="entry name" value="TrAA12"/>
    <property type="match status" value="2"/>
</dbReference>
<reference evidence="3 4" key="1">
    <citation type="submission" date="2020-03" db="EMBL/GenBank/DDBJ databases">
        <authorList>
            <person name="Kim M.K."/>
        </authorList>
    </citation>
    <scope>NUCLEOTIDE SEQUENCE [LARGE SCALE GENOMIC DNA]</scope>
    <source>
        <strain evidence="3 4">BT328</strain>
    </source>
</reference>
<dbReference type="SUPFAM" id="SSF50952">
    <property type="entry name" value="Soluble quinoprotein glucose dehydrogenase"/>
    <property type="match status" value="1"/>
</dbReference>
<dbReference type="InterPro" id="IPR011042">
    <property type="entry name" value="6-blade_b-propeller_TolB-like"/>
</dbReference>
<dbReference type="Gene3D" id="2.120.10.30">
    <property type="entry name" value="TolB, C-terminal domain"/>
    <property type="match status" value="1"/>
</dbReference>
<gene>
    <name evidence="3" type="ORF">G8759_18185</name>
</gene>
<evidence type="ECO:0000313" key="3">
    <source>
        <dbReference type="EMBL" id="QIP14409.1"/>
    </source>
</evidence>
<dbReference type="RefSeq" id="WP_167210419.1">
    <property type="nucleotide sequence ID" value="NZ_CP050063.1"/>
</dbReference>
<feature type="signal peptide" evidence="1">
    <location>
        <begin position="1"/>
        <end position="23"/>
    </location>
</feature>